<feature type="compositionally biased region" description="Basic and acidic residues" evidence="1">
    <location>
        <begin position="89"/>
        <end position="100"/>
    </location>
</feature>
<dbReference type="SUPFAM" id="SSF48452">
    <property type="entry name" value="TPR-like"/>
    <property type="match status" value="1"/>
</dbReference>
<feature type="compositionally biased region" description="Basic and acidic residues" evidence="1">
    <location>
        <begin position="325"/>
        <end position="336"/>
    </location>
</feature>
<feature type="region of interest" description="Disordered" evidence="1">
    <location>
        <begin position="1"/>
        <end position="33"/>
    </location>
</feature>
<feature type="compositionally biased region" description="Basic and acidic residues" evidence="1">
    <location>
        <begin position="194"/>
        <end position="207"/>
    </location>
</feature>
<dbReference type="EMBL" id="HBGZ01017073">
    <property type="protein sequence ID" value="CAD9606541.1"/>
    <property type="molecule type" value="Transcribed_RNA"/>
</dbReference>
<feature type="compositionally biased region" description="Basic and acidic residues" evidence="1">
    <location>
        <begin position="156"/>
        <end position="165"/>
    </location>
</feature>
<feature type="region of interest" description="Disordered" evidence="1">
    <location>
        <begin position="68"/>
        <end position="336"/>
    </location>
</feature>
<feature type="compositionally biased region" description="Basic and acidic residues" evidence="1">
    <location>
        <begin position="217"/>
        <end position="230"/>
    </location>
</feature>
<evidence type="ECO:0000256" key="1">
    <source>
        <dbReference type="SAM" id="MobiDB-lite"/>
    </source>
</evidence>
<dbReference type="Gene3D" id="1.25.40.10">
    <property type="entry name" value="Tetratricopeptide repeat domain"/>
    <property type="match status" value="1"/>
</dbReference>
<reference evidence="2" key="1">
    <citation type="submission" date="2021-01" db="EMBL/GenBank/DDBJ databases">
        <authorList>
            <person name="Corre E."/>
            <person name="Pelletier E."/>
            <person name="Niang G."/>
            <person name="Scheremetjew M."/>
            <person name="Finn R."/>
            <person name="Kale V."/>
            <person name="Holt S."/>
            <person name="Cochrane G."/>
            <person name="Meng A."/>
            <person name="Brown T."/>
            <person name="Cohen L."/>
        </authorList>
    </citation>
    <scope>NUCLEOTIDE SEQUENCE</scope>
    <source>
        <strain evidence="2">SM1012Den-03</strain>
    </source>
</reference>
<name>A0A7S2LHE4_9STRA</name>
<evidence type="ECO:0000313" key="2">
    <source>
        <dbReference type="EMBL" id="CAD9606541.1"/>
    </source>
</evidence>
<dbReference type="AlphaFoldDB" id="A0A7S2LHE4"/>
<accession>A0A7S2LHE4</accession>
<feature type="compositionally biased region" description="Polar residues" evidence="1">
    <location>
        <begin position="101"/>
        <end position="113"/>
    </location>
</feature>
<feature type="compositionally biased region" description="Polar residues" evidence="1">
    <location>
        <begin position="17"/>
        <end position="27"/>
    </location>
</feature>
<sequence length="439" mass="48898">MNTTAPRQASTERRSSLEGSMTSSVSSRLGDEELDAVASLSTRRLLENMDDDQLEKAMKGLKVVRLKRQASIKSIGDSRRMLKQSSDISDGHNEETEGGRSSKTQGSSDSNTVAGSADDDDDAGDAGQLDEIPPLPSFGKEKRSITDNGTQFKKFPPNDERRMSKSLDGFAGIGDHDYSQYLSDSDSDEDGSTQDDRKVASAHRPEYFKPMSRGLTKLHEHDEEDKKSDVDCDAEEVAKEQLNLTPSRRARTQRRTPLLSNSMGPVTSHARWKPLSRPSVDEHDNENDQEKKEEETEADTGAGGIGGLWNNFKKTLSGGSGPVEETPKEPTKVDGGKYFRRGKRRAEKCQFLEAVALFNFALVRQREELGKNHIDCARTLNEIGSCWMMLGERYPAMTAYEEALYILQKHLGDGAEEVAEVTNNIWMVLHEQREESLMK</sequence>
<dbReference type="InterPro" id="IPR011990">
    <property type="entry name" value="TPR-like_helical_dom_sf"/>
</dbReference>
<protein>
    <submittedName>
        <fullName evidence="2">Uncharacterized protein</fullName>
    </submittedName>
</protein>
<feature type="compositionally biased region" description="Basic and acidic residues" evidence="1">
    <location>
        <begin position="279"/>
        <end position="294"/>
    </location>
</feature>
<proteinExistence type="predicted"/>
<gene>
    <name evidence="2" type="ORF">SMAR0320_LOCUS12228</name>
</gene>
<organism evidence="2">
    <name type="scientific">Skeletonema marinoi</name>
    <dbReference type="NCBI Taxonomy" id="267567"/>
    <lineage>
        <taxon>Eukaryota</taxon>
        <taxon>Sar</taxon>
        <taxon>Stramenopiles</taxon>
        <taxon>Ochrophyta</taxon>
        <taxon>Bacillariophyta</taxon>
        <taxon>Coscinodiscophyceae</taxon>
        <taxon>Thalassiosirophycidae</taxon>
        <taxon>Thalassiosirales</taxon>
        <taxon>Skeletonemataceae</taxon>
        <taxon>Skeletonema</taxon>
        <taxon>Skeletonema marinoi-dohrnii complex</taxon>
    </lineage>
</organism>